<evidence type="ECO:0000313" key="1">
    <source>
        <dbReference type="EMBL" id="KAF4711324.1"/>
    </source>
</evidence>
<dbReference type="SUPFAM" id="SSF82199">
    <property type="entry name" value="SET domain"/>
    <property type="match status" value="1"/>
</dbReference>
<dbReference type="AlphaFoldDB" id="A0A7J6QRY1"/>
<dbReference type="EMBL" id="JABANM010027433">
    <property type="protein sequence ID" value="KAF4711324.1"/>
    <property type="molecule type" value="Genomic_DNA"/>
</dbReference>
<dbReference type="Proteomes" id="UP000574390">
    <property type="component" value="Unassembled WGS sequence"/>
</dbReference>
<dbReference type="GO" id="GO:0016279">
    <property type="term" value="F:protein-lysine N-methyltransferase activity"/>
    <property type="evidence" value="ECO:0007669"/>
    <property type="project" value="TreeGrafter"/>
</dbReference>
<reference evidence="1 2" key="1">
    <citation type="submission" date="2020-04" db="EMBL/GenBank/DDBJ databases">
        <title>Perkinsus olseni comparative genomics.</title>
        <authorList>
            <person name="Bogema D.R."/>
        </authorList>
    </citation>
    <scope>NUCLEOTIDE SEQUENCE [LARGE SCALE GENOMIC DNA]</scope>
    <source>
        <strain evidence="1">ATCC PRA-205</strain>
    </source>
</reference>
<dbReference type="PANTHER" id="PTHR13271:SF123">
    <property type="entry name" value="RIBULOSE-1,5-BISPHOSPHATE CARBOXYLASE_OXYGENASE SMALL SUBUNIT N-METHYLTRANSFERASE I-RELATED"/>
    <property type="match status" value="1"/>
</dbReference>
<dbReference type="PANTHER" id="PTHR13271">
    <property type="entry name" value="UNCHARACTERIZED PUTATIVE METHYLTRANSFERASE"/>
    <property type="match status" value="1"/>
</dbReference>
<proteinExistence type="predicted"/>
<accession>A0A7J6QRY1</accession>
<comment type="caution">
    <text evidence="1">The sequence shown here is derived from an EMBL/GenBank/DDBJ whole genome shotgun (WGS) entry which is preliminary data.</text>
</comment>
<evidence type="ECO:0008006" key="3">
    <source>
        <dbReference type="Google" id="ProtNLM"/>
    </source>
</evidence>
<dbReference type="CDD" id="cd10527">
    <property type="entry name" value="SET_LSMT"/>
    <property type="match status" value="1"/>
</dbReference>
<sequence>MALDPLLSLFNLINSTPNAELSRISIEAFCGTGRGVCVKKRMRGGQVAVGIPGQFVITANATSPCLKDDSEAYRRWIGRMEKILSGAELLTLVLLRLLERSRSNLDPSDWRSLYLRTLPSKYPTIAYWTQVDKKIFSAASNVLAVELGKAERTCKIFCEKIGKVTGGRYRMEDIEWAYWTIETRGCYHRLGGVCLVPLGDMVNHSPEAYSEESSGKCGTDKRCGNYNVREHRYEFTAMREYTEGEQFFVMYSTCASTDLLMRYGFSTLTAELHGDCRFESVQVAAERLRSPGEAAEQLIDSGLFVGFDGSLSHSFSTTARLKIARLHGISASLQNVVYGESLGNAEHEREARELCGAVIQQEVESRLHALTAGGASEVIEGFLRGQIAILQKALGRLADAIS</sequence>
<name>A0A7J6QRY1_PEROL</name>
<gene>
    <name evidence="1" type="ORF">FOZ62_031941</name>
</gene>
<dbReference type="InterPro" id="IPR046341">
    <property type="entry name" value="SET_dom_sf"/>
</dbReference>
<dbReference type="Gene3D" id="3.90.1410.10">
    <property type="entry name" value="set domain protein methyltransferase, domain 1"/>
    <property type="match status" value="1"/>
</dbReference>
<evidence type="ECO:0000313" key="2">
    <source>
        <dbReference type="Proteomes" id="UP000574390"/>
    </source>
</evidence>
<organism evidence="1 2">
    <name type="scientific">Perkinsus olseni</name>
    <name type="common">Perkinsus atlanticus</name>
    <dbReference type="NCBI Taxonomy" id="32597"/>
    <lineage>
        <taxon>Eukaryota</taxon>
        <taxon>Sar</taxon>
        <taxon>Alveolata</taxon>
        <taxon>Perkinsozoa</taxon>
        <taxon>Perkinsea</taxon>
        <taxon>Perkinsida</taxon>
        <taxon>Perkinsidae</taxon>
        <taxon>Perkinsus</taxon>
    </lineage>
</organism>
<dbReference type="InterPro" id="IPR050600">
    <property type="entry name" value="SETD3_SETD6_MTase"/>
</dbReference>
<protein>
    <recommendedName>
        <fullName evidence="3">SET domain-containing protein</fullName>
    </recommendedName>
</protein>